<dbReference type="AlphaFoldDB" id="A0A7R8AQC8"/>
<evidence type="ECO:0000313" key="3">
    <source>
        <dbReference type="EMBL" id="BCS25525.1"/>
    </source>
</evidence>
<dbReference type="EMBL" id="AP024447">
    <property type="protein sequence ID" value="BCS25525.1"/>
    <property type="molecule type" value="Genomic_DNA"/>
</dbReference>
<keyword evidence="2" id="KW-0472">Membrane</keyword>
<dbReference type="RefSeq" id="XP_041557719.1">
    <property type="nucleotide sequence ID" value="XM_041705211.1"/>
</dbReference>
<feature type="transmembrane region" description="Helical" evidence="2">
    <location>
        <begin position="112"/>
        <end position="136"/>
    </location>
</feature>
<feature type="transmembrane region" description="Helical" evidence="2">
    <location>
        <begin position="627"/>
        <end position="653"/>
    </location>
</feature>
<feature type="compositionally biased region" description="Basic and acidic residues" evidence="1">
    <location>
        <begin position="12"/>
        <end position="21"/>
    </location>
</feature>
<dbReference type="KEGG" id="apuu:APUU_50236A"/>
<feature type="region of interest" description="Disordered" evidence="1">
    <location>
        <begin position="1"/>
        <end position="33"/>
    </location>
</feature>
<reference evidence="3" key="1">
    <citation type="submission" date="2021-01" db="EMBL/GenBank/DDBJ databases">
        <authorList>
            <consortium name="Aspergillus puulaauensis MK2 genome sequencing consortium"/>
            <person name="Kazuki M."/>
            <person name="Futagami T."/>
        </authorList>
    </citation>
    <scope>NUCLEOTIDE SEQUENCE</scope>
    <source>
        <strain evidence="3">MK2</strain>
    </source>
</reference>
<dbReference type="GeneID" id="64975530"/>
<dbReference type="Proteomes" id="UP000654913">
    <property type="component" value="Chromosome 5"/>
</dbReference>
<keyword evidence="4" id="KW-1185">Reference proteome</keyword>
<accession>A0A7R8AQC8</accession>
<protein>
    <submittedName>
        <fullName evidence="3">Uncharacterized protein</fullName>
    </submittedName>
</protein>
<feature type="compositionally biased region" description="Polar residues" evidence="1">
    <location>
        <begin position="22"/>
        <end position="32"/>
    </location>
</feature>
<evidence type="ECO:0000313" key="4">
    <source>
        <dbReference type="Proteomes" id="UP000654913"/>
    </source>
</evidence>
<sequence>MENTNSIGLSPIRRESQRSDHASTVTRVQSVKSNDEQDASHSFRLRRSLYGLIIAAIYTAIAVASWALICRLRFRVSRDTDSDGFYSSPYSGVEDARAQIKKDERAYHIARVLQAIAAVLALPVTSTVCASAAVIYMQRHRNISLRQVMALADREWMDLYTHMRMFSFFGIGAWKRYGTSLLLLAMLLSLLGLVISPIQAILLSMETVKSPAESQTIRGLFDLPDAFPSPDDFYSGSEGNLITVMTRSSLETATLEDIQAQLWRGTNVSCNPMSPSYDEDVAWTSDLGSICEARGNTLEIMPGLPDPFLAELPADFNTGLIQQFAPRINSTARFENITEDAFPTGCDQVPDGFFVEYSNTTTPYSTDQTWAVQACMPVNVTDSPWKSTRNRQDFSEVMYLNITMTPTSLQRTNAPENAFYRLTLDTTAGYFELPNYMNGEVAGPLLESDPVDLCGANCAFQGWDDSESNNVGNPNPQLDPERDAAYIEQAINKGPLLTLALALFGNSSFIETALRSPDTYNPPFELQQNLTGYCLDIAPLASLLESRSYTSNRYCQQYGRSEDPWDRVYTWLDLFHGNTTYVSRGFTAAAFLANRARIQGLVASYLDASLVVSYDLGADVEVPSISVAGVIVLSILIGIHLLALLALGIYAAWEPRWTMMLDSFAMMRMAGSIAPPLPMKVAAGPHRAAVFERTPGWVGDLVGGDENGDQAVGRLGVGADLRLRKDTPYEAFHKDPSFAINSGYSGAYAP</sequence>
<proteinExistence type="predicted"/>
<organism evidence="3 4">
    <name type="scientific">Aspergillus puulaauensis</name>
    <dbReference type="NCBI Taxonomy" id="1220207"/>
    <lineage>
        <taxon>Eukaryota</taxon>
        <taxon>Fungi</taxon>
        <taxon>Dikarya</taxon>
        <taxon>Ascomycota</taxon>
        <taxon>Pezizomycotina</taxon>
        <taxon>Eurotiomycetes</taxon>
        <taxon>Eurotiomycetidae</taxon>
        <taxon>Eurotiales</taxon>
        <taxon>Aspergillaceae</taxon>
        <taxon>Aspergillus</taxon>
    </lineage>
</organism>
<keyword evidence="2" id="KW-0812">Transmembrane</keyword>
<name>A0A7R8AQC8_9EURO</name>
<feature type="transmembrane region" description="Helical" evidence="2">
    <location>
        <begin position="49"/>
        <end position="69"/>
    </location>
</feature>
<feature type="transmembrane region" description="Helical" evidence="2">
    <location>
        <begin position="181"/>
        <end position="205"/>
    </location>
</feature>
<evidence type="ECO:0000256" key="2">
    <source>
        <dbReference type="SAM" id="Phobius"/>
    </source>
</evidence>
<gene>
    <name evidence="3" type="ORF">APUU_50236A</name>
</gene>
<dbReference type="OrthoDB" id="5381672at2759"/>
<evidence type="ECO:0000256" key="1">
    <source>
        <dbReference type="SAM" id="MobiDB-lite"/>
    </source>
</evidence>
<reference evidence="3" key="2">
    <citation type="submission" date="2021-02" db="EMBL/GenBank/DDBJ databases">
        <title>Aspergillus puulaauensis MK2 genome sequence.</title>
        <authorList>
            <person name="Futagami T."/>
            <person name="Mori K."/>
            <person name="Kadooka C."/>
            <person name="Tanaka T."/>
        </authorList>
    </citation>
    <scope>NUCLEOTIDE SEQUENCE</scope>
    <source>
        <strain evidence="3">MK2</strain>
    </source>
</reference>
<keyword evidence="2" id="KW-1133">Transmembrane helix</keyword>